<feature type="region of interest" description="Disordered" evidence="1">
    <location>
        <begin position="27"/>
        <end position="46"/>
    </location>
</feature>
<evidence type="ECO:0000256" key="1">
    <source>
        <dbReference type="SAM" id="MobiDB-lite"/>
    </source>
</evidence>
<comment type="caution">
    <text evidence="2">The sequence shown here is derived from an EMBL/GenBank/DDBJ whole genome shotgun (WGS) entry which is preliminary data.</text>
</comment>
<dbReference type="Proteomes" id="UP001063166">
    <property type="component" value="Unassembled WGS sequence"/>
</dbReference>
<reference evidence="2" key="1">
    <citation type="submission" date="2022-07" db="EMBL/GenBank/DDBJ databases">
        <title>The genome of Lyophyllum shimeji provides insight into the initial evolution of ectomycorrhizal fungal genome.</title>
        <authorList>
            <person name="Kobayashi Y."/>
            <person name="Shibata T."/>
            <person name="Hirakawa H."/>
            <person name="Shigenobu S."/>
            <person name="Nishiyama T."/>
            <person name="Yamada A."/>
            <person name="Hasebe M."/>
            <person name="Kawaguchi M."/>
        </authorList>
    </citation>
    <scope>NUCLEOTIDE SEQUENCE</scope>
    <source>
        <strain evidence="2">AT787</strain>
    </source>
</reference>
<evidence type="ECO:0000313" key="3">
    <source>
        <dbReference type="Proteomes" id="UP001063166"/>
    </source>
</evidence>
<proteinExistence type="predicted"/>
<gene>
    <name evidence="2" type="ORF">LshimejAT787_0602640</name>
</gene>
<accession>A0A9P3UN98</accession>
<keyword evidence="3" id="KW-1185">Reference proteome</keyword>
<dbReference type="AlphaFoldDB" id="A0A9P3UN98"/>
<evidence type="ECO:0000313" key="2">
    <source>
        <dbReference type="EMBL" id="GLB39102.1"/>
    </source>
</evidence>
<sequence>MVGMGSTECYQCEETRPRYLRIDLKSSDYKPNGKRASFRPTKSKNPLLPLCSRYKVTESKRTGTKATKDEEECIGQE</sequence>
<protein>
    <submittedName>
        <fullName evidence="2">Uncharacterized protein</fullName>
    </submittedName>
</protein>
<organism evidence="2 3">
    <name type="scientific">Lyophyllum shimeji</name>
    <name type="common">Hon-shimeji</name>
    <name type="synonym">Tricholoma shimeji</name>
    <dbReference type="NCBI Taxonomy" id="47721"/>
    <lineage>
        <taxon>Eukaryota</taxon>
        <taxon>Fungi</taxon>
        <taxon>Dikarya</taxon>
        <taxon>Basidiomycota</taxon>
        <taxon>Agaricomycotina</taxon>
        <taxon>Agaricomycetes</taxon>
        <taxon>Agaricomycetidae</taxon>
        <taxon>Agaricales</taxon>
        <taxon>Tricholomatineae</taxon>
        <taxon>Lyophyllaceae</taxon>
        <taxon>Lyophyllum</taxon>
    </lineage>
</organism>
<name>A0A9P3UN98_LYOSH</name>
<dbReference type="EMBL" id="BRPK01000006">
    <property type="protein sequence ID" value="GLB39102.1"/>
    <property type="molecule type" value="Genomic_DNA"/>
</dbReference>